<dbReference type="AlphaFoldDB" id="A0A1C6T3T8"/>
<evidence type="ECO:0000313" key="2">
    <source>
        <dbReference type="EMBL" id="SCL36401.1"/>
    </source>
</evidence>
<dbReference type="OrthoDB" id="9795405at2"/>
<evidence type="ECO:0000313" key="3">
    <source>
        <dbReference type="Proteomes" id="UP000199699"/>
    </source>
</evidence>
<reference evidence="2 3" key="1">
    <citation type="submission" date="2016-06" db="EMBL/GenBank/DDBJ databases">
        <authorList>
            <person name="Kjaerup R.B."/>
            <person name="Dalgaard T.S."/>
            <person name="Juul-Madsen H.R."/>
        </authorList>
    </citation>
    <scope>NUCLEOTIDE SEQUENCE [LARGE SCALE GENOMIC DNA]</scope>
    <source>
        <strain evidence="2 3">DSM 43818</strain>
    </source>
</reference>
<dbReference type="PANTHER" id="PTHR42830:SF2">
    <property type="entry name" value="OSMC_OHR FAMILY PROTEIN"/>
    <property type="match status" value="1"/>
</dbReference>
<dbReference type="EMBL" id="FMHT01000003">
    <property type="protein sequence ID" value="SCL36401.1"/>
    <property type="molecule type" value="Genomic_DNA"/>
</dbReference>
<name>A0A1C6T3T8_9ACTN</name>
<dbReference type="Pfam" id="PF02566">
    <property type="entry name" value="OsmC"/>
    <property type="match status" value="1"/>
</dbReference>
<dbReference type="Proteomes" id="UP000199699">
    <property type="component" value="Unassembled WGS sequence"/>
</dbReference>
<dbReference type="SUPFAM" id="SSF82784">
    <property type="entry name" value="OsmC-like"/>
    <property type="match status" value="1"/>
</dbReference>
<dbReference type="Gene3D" id="3.30.300.20">
    <property type="match status" value="1"/>
</dbReference>
<protein>
    <submittedName>
        <fullName evidence="2">Organic hydroperoxide reductase OsmC/OhrA</fullName>
    </submittedName>
</protein>
<dbReference type="RefSeq" id="WP_091089303.1">
    <property type="nucleotide sequence ID" value="NZ_FMHT01000003.1"/>
</dbReference>
<dbReference type="InterPro" id="IPR015946">
    <property type="entry name" value="KH_dom-like_a/b"/>
</dbReference>
<feature type="compositionally biased region" description="Basic and acidic residues" evidence="1">
    <location>
        <begin position="24"/>
        <end position="34"/>
    </location>
</feature>
<dbReference type="InterPro" id="IPR003718">
    <property type="entry name" value="OsmC/Ohr_fam"/>
</dbReference>
<dbReference type="InterPro" id="IPR036102">
    <property type="entry name" value="OsmC/Ohrsf"/>
</dbReference>
<proteinExistence type="predicted"/>
<dbReference type="STRING" id="145857.GA0070616_5477"/>
<sequence>MTHHHYSTTVTWTGNLGTGTSGYRDYRRDHHVTTDGRPPIPGSSDPTFRGDPTRWNPEQLLLASLSQCHMLWYLHLCADHHIVVTDYVDHATATMTTDDTGTGRFTDALLRPHVTVADPTTVETATALHTAAHHACYIANSVTFPVRHEPTVTAT</sequence>
<keyword evidence="3" id="KW-1185">Reference proteome</keyword>
<evidence type="ECO:0000256" key="1">
    <source>
        <dbReference type="SAM" id="MobiDB-lite"/>
    </source>
</evidence>
<feature type="region of interest" description="Disordered" evidence="1">
    <location>
        <begin position="23"/>
        <end position="51"/>
    </location>
</feature>
<dbReference type="InterPro" id="IPR052707">
    <property type="entry name" value="OsmC_Ohr_Peroxiredoxin"/>
</dbReference>
<organism evidence="2 3">
    <name type="scientific">Micromonospora nigra</name>
    <dbReference type="NCBI Taxonomy" id="145857"/>
    <lineage>
        <taxon>Bacteria</taxon>
        <taxon>Bacillati</taxon>
        <taxon>Actinomycetota</taxon>
        <taxon>Actinomycetes</taxon>
        <taxon>Micromonosporales</taxon>
        <taxon>Micromonosporaceae</taxon>
        <taxon>Micromonospora</taxon>
    </lineage>
</organism>
<gene>
    <name evidence="2" type="ORF">GA0070616_5477</name>
</gene>
<accession>A0A1C6T3T8</accession>
<dbReference type="PANTHER" id="PTHR42830">
    <property type="entry name" value="OSMOTICALLY INDUCIBLE FAMILY PROTEIN"/>
    <property type="match status" value="1"/>
</dbReference>